<dbReference type="SUPFAM" id="SSF56104">
    <property type="entry name" value="SAICAR synthase-like"/>
    <property type="match status" value="1"/>
</dbReference>
<evidence type="ECO:0000256" key="1">
    <source>
        <dbReference type="ARBA" id="ARBA00007374"/>
    </source>
</evidence>
<keyword evidence="5" id="KW-0472">Membrane</keyword>
<dbReference type="OrthoDB" id="424012at2759"/>
<dbReference type="Gene3D" id="3.40.800.20">
    <property type="entry name" value="Histone deacetylase domain"/>
    <property type="match status" value="1"/>
</dbReference>
<dbReference type="CDD" id="cd09992">
    <property type="entry name" value="HDAC_classII"/>
    <property type="match status" value="1"/>
</dbReference>
<dbReference type="GO" id="GO:0000118">
    <property type="term" value="C:histone deacetylase complex"/>
    <property type="evidence" value="ECO:0007669"/>
    <property type="project" value="TreeGrafter"/>
</dbReference>
<keyword evidence="8" id="KW-1185">Reference proteome</keyword>
<dbReference type="AlphaFoldDB" id="C5L3W5"/>
<evidence type="ECO:0000313" key="7">
    <source>
        <dbReference type="EMBL" id="EER08694.1"/>
    </source>
</evidence>
<evidence type="ECO:0000256" key="2">
    <source>
        <dbReference type="ARBA" id="ARBA00022679"/>
    </source>
</evidence>
<reference evidence="7 8" key="1">
    <citation type="submission" date="2008-07" db="EMBL/GenBank/DDBJ databases">
        <authorList>
            <person name="El-Sayed N."/>
            <person name="Caler E."/>
            <person name="Inman J."/>
            <person name="Amedeo P."/>
            <person name="Hass B."/>
            <person name="Wortman J."/>
        </authorList>
    </citation>
    <scope>NUCLEOTIDE SEQUENCE [LARGE SCALE GENOMIC DNA]</scope>
    <source>
        <strain evidence="8">ATCC 50983 / TXsc</strain>
    </source>
</reference>
<dbReference type="PANTHER" id="PTHR10625">
    <property type="entry name" value="HISTONE DEACETYLASE HDAC1-RELATED"/>
    <property type="match status" value="1"/>
</dbReference>
<dbReference type="InterPro" id="IPR023801">
    <property type="entry name" value="His_deacetylse_dom"/>
</dbReference>
<organism evidence="8">
    <name type="scientific">Perkinsus marinus (strain ATCC 50983 / TXsc)</name>
    <dbReference type="NCBI Taxonomy" id="423536"/>
    <lineage>
        <taxon>Eukaryota</taxon>
        <taxon>Sar</taxon>
        <taxon>Alveolata</taxon>
        <taxon>Perkinsozoa</taxon>
        <taxon>Perkinsea</taxon>
        <taxon>Perkinsida</taxon>
        <taxon>Perkinsidae</taxon>
        <taxon>Perkinsus</taxon>
    </lineage>
</organism>
<sequence>MNYVVAPRSTEKNYIFPFGADTYVCKESPAAAKASAGCVLALVEEIVDKDSPVDRGFACVRPPGHHATCSEAMGFCFFNNVAIAAKALRERYGVERVAIVDWDVHHGNGTCGIFEEDSGVLVISVHRFDGGTFYPGSGNWTEMGSGDAVGYTLNVPIDGTYGDEELHFCFDKLVLPALTSFKPEFILVSCGFDACINDPLGECEVTPACYGRLTRQLIESFPEGSAPRVALVLEGGYNLDSIAASAEECMRALLEDDGIDGDGGVERLDNEVVEGSSPTRLRSVPLGEPKTSLIRTLHNLTSCLAALPGTMDIPIVPLPRRAAQRQSPGKRTPNRKKRSSSFKLDTSPTTLDMTEKEAPEGSDTSVPGSGNEIAVVSGGGHAGGITRDPERDGYIIKKTKTKEAEFYSLLFSLVADPPLVIPSITERQKDLLEKLKPLVPSCIRVQRFSEDKKSSYRIWLEDLTRGMREPCVIDVKLGDKYWQNDYTGAKLQEKLDKVRESSAGELAVRLTALCTNGAAGGPGGGQWNLSKKECADLRTTAEIITALRRFIWIDREALGRQAVAITKGILEWFEEANGAFEIVCSSVLLAFDAADEKLQMRGKLIDFAHARLVMLELFEDYEISSTTGNVLVKIEFYLFMMILINRLKQSFYAAVLAACCKATAFYFLLRVMLIGGDTVWTNIRISVGVLVLLLLRSTQIGVYYGTTASASSTVRGIPTTFYALCVPLYAYLVASGDFDVVTWGSWIVAMASQIKTLWLRPAELELSWSLWVYPLYSSWRAVRPHALLILGTSILTGLLGMLWGPQLVIHAALLQSAVEVYSVLIQRVPRVLCDSLLSSSDVLSVPKAWLESQKLNSLEVWMAHYGLSRGDLTMVPNVDAYVGQLRLIMTDGSSRLQLLVIGGAKHLLLRKDTIFTGEALAIASALVGILEAEASAKMSKPSVGETKRRGLSPMVNEELRRAVGLYCPVVESQSDLANDVDALRLLKRMRQLGISSQIIS</sequence>
<feature type="transmembrane region" description="Helical" evidence="5">
    <location>
        <begin position="651"/>
        <end position="673"/>
    </location>
</feature>
<feature type="transmembrane region" description="Helical" evidence="5">
    <location>
        <begin position="685"/>
        <end position="704"/>
    </location>
</feature>
<keyword evidence="5" id="KW-1133">Transmembrane helix</keyword>
<dbReference type="Proteomes" id="UP000007800">
    <property type="component" value="Unassembled WGS sequence"/>
</dbReference>
<dbReference type="InterPro" id="IPR037138">
    <property type="entry name" value="His_deacetylse_dom_sf"/>
</dbReference>
<comment type="similarity">
    <text evidence="1">Belongs to the inositol phosphokinase (IPK) family.</text>
</comment>
<dbReference type="InterPro" id="IPR000286">
    <property type="entry name" value="HDACs"/>
</dbReference>
<dbReference type="InterPro" id="IPR005522">
    <property type="entry name" value="IPK"/>
</dbReference>
<dbReference type="Pfam" id="PF03770">
    <property type="entry name" value="IPK"/>
    <property type="match status" value="1"/>
</dbReference>
<name>C5L3W5_PERM5</name>
<keyword evidence="2" id="KW-0808">Transferase</keyword>
<evidence type="ECO:0000313" key="8">
    <source>
        <dbReference type="Proteomes" id="UP000007800"/>
    </source>
</evidence>
<accession>C5L3W5</accession>
<dbReference type="PANTHER" id="PTHR10625:SF45">
    <property type="entry name" value="HISTONE DEACETYLASE DOMAIN-CONTAINING PROTEIN"/>
    <property type="match status" value="1"/>
</dbReference>
<evidence type="ECO:0000256" key="4">
    <source>
        <dbReference type="SAM" id="MobiDB-lite"/>
    </source>
</evidence>
<dbReference type="RefSeq" id="XP_002776878.1">
    <property type="nucleotide sequence ID" value="XM_002776832.1"/>
</dbReference>
<dbReference type="GO" id="GO:0016301">
    <property type="term" value="F:kinase activity"/>
    <property type="evidence" value="ECO:0007669"/>
    <property type="project" value="UniProtKB-KW"/>
</dbReference>
<dbReference type="Gene3D" id="3.30.470.160">
    <property type="entry name" value="Inositol polyphosphate kinase"/>
    <property type="match status" value="1"/>
</dbReference>
<keyword evidence="3" id="KW-0418">Kinase</keyword>
<dbReference type="GO" id="GO:0040029">
    <property type="term" value="P:epigenetic regulation of gene expression"/>
    <property type="evidence" value="ECO:0007669"/>
    <property type="project" value="TreeGrafter"/>
</dbReference>
<keyword evidence="5" id="KW-0812">Transmembrane</keyword>
<evidence type="ECO:0000259" key="6">
    <source>
        <dbReference type="Pfam" id="PF00850"/>
    </source>
</evidence>
<feature type="region of interest" description="Disordered" evidence="4">
    <location>
        <begin position="316"/>
        <end position="371"/>
    </location>
</feature>
<dbReference type="InterPro" id="IPR038286">
    <property type="entry name" value="IPK_sf"/>
</dbReference>
<proteinExistence type="inferred from homology"/>
<gene>
    <name evidence="7" type="ORF">Pmar_PMAR017752</name>
</gene>
<evidence type="ECO:0000256" key="3">
    <source>
        <dbReference type="ARBA" id="ARBA00022777"/>
    </source>
</evidence>
<dbReference type="Pfam" id="PF00850">
    <property type="entry name" value="Hist_deacetyl"/>
    <property type="match status" value="1"/>
</dbReference>
<protein>
    <submittedName>
        <fullName evidence="7">Histone deacetylase hda1, putative</fullName>
    </submittedName>
</protein>
<feature type="compositionally biased region" description="Polar residues" evidence="4">
    <location>
        <begin position="341"/>
        <end position="352"/>
    </location>
</feature>
<dbReference type="PRINTS" id="PR01270">
    <property type="entry name" value="HDASUPER"/>
</dbReference>
<dbReference type="InterPro" id="IPR023696">
    <property type="entry name" value="Ureohydrolase_dom_sf"/>
</dbReference>
<dbReference type="GeneID" id="9042761"/>
<feature type="transmembrane region" description="Helical" evidence="5">
    <location>
        <begin position="786"/>
        <end position="804"/>
    </location>
</feature>
<dbReference type="GO" id="GO:0032958">
    <property type="term" value="P:inositol phosphate biosynthetic process"/>
    <property type="evidence" value="ECO:0007669"/>
    <property type="project" value="InterPro"/>
</dbReference>
<dbReference type="InParanoid" id="C5L3W5"/>
<dbReference type="GO" id="GO:0004407">
    <property type="term" value="F:histone deacetylase activity"/>
    <property type="evidence" value="ECO:0007669"/>
    <property type="project" value="TreeGrafter"/>
</dbReference>
<dbReference type="EMBL" id="GG678922">
    <property type="protein sequence ID" value="EER08694.1"/>
    <property type="molecule type" value="Genomic_DNA"/>
</dbReference>
<evidence type="ECO:0000256" key="5">
    <source>
        <dbReference type="SAM" id="Phobius"/>
    </source>
</evidence>
<dbReference type="SUPFAM" id="SSF52768">
    <property type="entry name" value="Arginase/deacetylase"/>
    <property type="match status" value="1"/>
</dbReference>
<feature type="domain" description="Histone deacetylase" evidence="6">
    <location>
        <begin position="19"/>
        <end position="253"/>
    </location>
</feature>